<evidence type="ECO:0000256" key="7">
    <source>
        <dbReference type="ARBA" id="ARBA00023273"/>
    </source>
</evidence>
<feature type="region of interest" description="Disordered" evidence="9">
    <location>
        <begin position="1"/>
        <end position="57"/>
    </location>
</feature>
<keyword evidence="5 8" id="KW-0175">Coiled coil</keyword>
<dbReference type="RefSeq" id="XP_008283488.1">
    <property type="nucleotide sequence ID" value="XM_008285266.1"/>
</dbReference>
<evidence type="ECO:0000256" key="9">
    <source>
        <dbReference type="SAM" id="MobiDB-lite"/>
    </source>
</evidence>
<dbReference type="InterPro" id="IPR026099">
    <property type="entry name" value="Odf2-rel"/>
</dbReference>
<dbReference type="Gene3D" id="1.10.287.1490">
    <property type="match status" value="1"/>
</dbReference>
<dbReference type="SUPFAM" id="SSF47986">
    <property type="entry name" value="DEATH domain"/>
    <property type="match status" value="1"/>
</dbReference>
<keyword evidence="11" id="KW-1185">Reference proteome</keyword>
<evidence type="ECO:0000256" key="2">
    <source>
        <dbReference type="ARBA" id="ARBA00004138"/>
    </source>
</evidence>
<evidence type="ECO:0000313" key="12">
    <source>
        <dbReference type="RefSeq" id="XP_008283488.1"/>
    </source>
</evidence>
<accession>A0A9Y4JYY7</accession>
<feature type="compositionally biased region" description="Polar residues" evidence="9">
    <location>
        <begin position="764"/>
        <end position="778"/>
    </location>
</feature>
<dbReference type="GeneID" id="103359754"/>
<evidence type="ECO:0000256" key="1">
    <source>
        <dbReference type="ARBA" id="ARBA00004114"/>
    </source>
</evidence>
<feature type="domain" description="CARD" evidence="10">
    <location>
        <begin position="622"/>
        <end position="697"/>
    </location>
</feature>
<feature type="region of interest" description="Disordered" evidence="9">
    <location>
        <begin position="722"/>
        <end position="780"/>
    </location>
</feature>
<gene>
    <name evidence="12" type="primary">LOC103359754</name>
</gene>
<dbReference type="InterPro" id="IPR001315">
    <property type="entry name" value="CARD"/>
</dbReference>
<comment type="subcellular location">
    <subcellularLocation>
        <location evidence="2">Cell projection</location>
        <location evidence="2">Cilium</location>
    </subcellularLocation>
    <subcellularLocation>
        <location evidence="1">Cytoplasm</location>
        <location evidence="1">Cytoskeleton</location>
        <location evidence="1">Microtubule organizing center</location>
        <location evidence="1">Centrosome</location>
        <location evidence="1">Centriole</location>
    </subcellularLocation>
</comment>
<dbReference type="GO" id="GO:1902018">
    <property type="term" value="P:negative regulation of cilium assembly"/>
    <property type="evidence" value="ECO:0007669"/>
    <property type="project" value="TreeGrafter"/>
</dbReference>
<dbReference type="Pfam" id="PF00619">
    <property type="entry name" value="CARD"/>
    <property type="match status" value="1"/>
</dbReference>
<keyword evidence="6" id="KW-0206">Cytoskeleton</keyword>
<organism evidence="11 12">
    <name type="scientific">Stegastes partitus</name>
    <name type="common">bicolor damselfish</name>
    <dbReference type="NCBI Taxonomy" id="144197"/>
    <lineage>
        <taxon>Eukaryota</taxon>
        <taxon>Metazoa</taxon>
        <taxon>Chordata</taxon>
        <taxon>Craniata</taxon>
        <taxon>Vertebrata</taxon>
        <taxon>Euteleostomi</taxon>
        <taxon>Actinopterygii</taxon>
        <taxon>Neopterygii</taxon>
        <taxon>Teleostei</taxon>
        <taxon>Neoteleostei</taxon>
        <taxon>Acanthomorphata</taxon>
        <taxon>Ovalentaria</taxon>
        <taxon>Pomacentridae</taxon>
        <taxon>Stegastes</taxon>
    </lineage>
</organism>
<dbReference type="InterPro" id="IPR011029">
    <property type="entry name" value="DEATH-like_dom_sf"/>
</dbReference>
<protein>
    <submittedName>
        <fullName evidence="12">Outer dense fiber protein 2-like</fullName>
    </submittedName>
</protein>
<keyword evidence="4" id="KW-0963">Cytoplasm</keyword>
<evidence type="ECO:0000256" key="6">
    <source>
        <dbReference type="ARBA" id="ARBA00023212"/>
    </source>
</evidence>
<feature type="compositionally biased region" description="Basic and acidic residues" evidence="9">
    <location>
        <begin position="23"/>
        <end position="33"/>
    </location>
</feature>
<dbReference type="PANTHER" id="PTHR23162:SF7">
    <property type="entry name" value="PROTEIN BCAP"/>
    <property type="match status" value="1"/>
</dbReference>
<dbReference type="Proteomes" id="UP000694891">
    <property type="component" value="Unplaced"/>
</dbReference>
<evidence type="ECO:0000313" key="11">
    <source>
        <dbReference type="Proteomes" id="UP000694891"/>
    </source>
</evidence>
<keyword evidence="7" id="KW-0966">Cell projection</keyword>
<sequence length="860" mass="96917">MSPEDELQSPPLGFSSDLALSRGDLDSSHDPGRRTRARSSLPTRTPESEIHSHGADGKSPFLKILVDAEAAATSAAIQLVSFKDAMEDEFADWRQPAKDKRRVARQRGLLLEKLEDFRRINKSVRQKLKQLQDAEADRIDADQQIDILLKRITQAESENEHLKTDLSEAERKAKELMDLRRDEQENMKSAVHSSKAVEETRAHLQGQLRNKEAENNRLTVQLRTLERTLTEQKMEIDDLKASISSLTEKAAQDKDSLKKATRAQKLRAERFEAAIEKCYTQLREKDAQLAKAHSERESRRRHKEQMTDEKDKLVAHVELLESQIADLTARLQKQRDELTAANETVMQRVEKLSADNGDLSVNNATLQASVAQLEQQLADYESALVEEKIVSQEKKHEAERCQYQVAELQAEIDDLRIKYANLVRETEKAQNGKETEVEKVRQELQGRVDQLKAYPELLSAAEQSLFECQEKLQRSERKCAEKSESVRQLQVKMDSQTQMLRSSVEMKESIHETNVQLQENISSLQKRMEKLQQENLELVRRLAAQEEALSYSNRQLDQRSSECQALSRQLEAALSDVRQQVSKVKDQAVSREEALQTKVLELEAENSRRETELRLLRQSKQTAEKRFEVLTRLRHYLCDKIKADRHLDYLRSRRILTRDDAEEISCRTTQTKRSAMLLDILAENPRGLDALIDSIRQMRTQNFIIAKITDEVQKAKNEKIESLRAGVSSSSSDCTFSPSSSTSDFPTTFSTNSTLLLHPDGERSPSTSDVAGSLNLPSIQKGGNLPSVSGASFAAVSSTTSSSLPKPGDPGAPALPDEVMVESPSNIDAGAAGCTSSGGDPNFQPLRSRSLTPTSHRSIF</sequence>
<evidence type="ECO:0000259" key="10">
    <source>
        <dbReference type="PROSITE" id="PS50209"/>
    </source>
</evidence>
<name>A0A9Y4JYY7_9TELE</name>
<reference evidence="12" key="1">
    <citation type="submission" date="2025-08" db="UniProtKB">
        <authorList>
            <consortium name="RefSeq"/>
        </authorList>
    </citation>
    <scope>IDENTIFICATION</scope>
</reference>
<evidence type="ECO:0000256" key="4">
    <source>
        <dbReference type="ARBA" id="ARBA00022490"/>
    </source>
</evidence>
<evidence type="ECO:0000256" key="3">
    <source>
        <dbReference type="ARBA" id="ARBA00009316"/>
    </source>
</evidence>
<proteinExistence type="inferred from homology"/>
<feature type="compositionally biased region" description="Low complexity" evidence="9">
    <location>
        <begin position="728"/>
        <end position="754"/>
    </location>
</feature>
<dbReference type="PANTHER" id="PTHR23162">
    <property type="entry name" value="OUTER DENSE FIBER OF SPERM TAILS 2"/>
    <property type="match status" value="1"/>
</dbReference>
<dbReference type="Gene3D" id="1.10.533.10">
    <property type="entry name" value="Death Domain, Fas"/>
    <property type="match status" value="1"/>
</dbReference>
<dbReference type="GO" id="GO:0005813">
    <property type="term" value="C:centrosome"/>
    <property type="evidence" value="ECO:0007669"/>
    <property type="project" value="TreeGrafter"/>
</dbReference>
<feature type="compositionally biased region" description="Polar residues" evidence="9">
    <location>
        <begin position="834"/>
        <end position="860"/>
    </location>
</feature>
<dbReference type="GO" id="GO:0036064">
    <property type="term" value="C:ciliary basal body"/>
    <property type="evidence" value="ECO:0007669"/>
    <property type="project" value="TreeGrafter"/>
</dbReference>
<dbReference type="GO" id="GO:0042981">
    <property type="term" value="P:regulation of apoptotic process"/>
    <property type="evidence" value="ECO:0007669"/>
    <property type="project" value="InterPro"/>
</dbReference>
<evidence type="ECO:0000256" key="8">
    <source>
        <dbReference type="SAM" id="Coils"/>
    </source>
</evidence>
<evidence type="ECO:0000256" key="5">
    <source>
        <dbReference type="ARBA" id="ARBA00023054"/>
    </source>
</evidence>
<feature type="coiled-coil region" evidence="8">
    <location>
        <begin position="303"/>
        <end position="619"/>
    </location>
</feature>
<dbReference type="GO" id="GO:0005814">
    <property type="term" value="C:centriole"/>
    <property type="evidence" value="ECO:0007669"/>
    <property type="project" value="UniProtKB-SubCell"/>
</dbReference>
<feature type="region of interest" description="Disordered" evidence="9">
    <location>
        <begin position="183"/>
        <end position="205"/>
    </location>
</feature>
<dbReference type="AlphaFoldDB" id="A0A9Y4JYY7"/>
<feature type="region of interest" description="Disordered" evidence="9">
    <location>
        <begin position="798"/>
        <end position="860"/>
    </location>
</feature>
<dbReference type="PROSITE" id="PS50209">
    <property type="entry name" value="CARD"/>
    <property type="match status" value="1"/>
</dbReference>
<comment type="similarity">
    <text evidence="3">Belongs to the ODF2 family.</text>
</comment>
<feature type="compositionally biased region" description="Basic and acidic residues" evidence="9">
    <location>
        <begin position="46"/>
        <end position="56"/>
    </location>
</feature>